<evidence type="ECO:0000313" key="13">
    <source>
        <dbReference type="EMBL" id="KAK4742701.1"/>
    </source>
</evidence>
<dbReference type="FunFam" id="2.30.180.10:FF:000015">
    <property type="entry name" value="Fasciclin-like arabinogalactan protein 3"/>
    <property type="match status" value="1"/>
</dbReference>
<feature type="region of interest" description="Disordered" evidence="11">
    <location>
        <begin position="216"/>
        <end position="285"/>
    </location>
</feature>
<dbReference type="Gene3D" id="2.30.180.10">
    <property type="entry name" value="FAS1 domain"/>
    <property type="match status" value="1"/>
</dbReference>
<keyword evidence="8" id="KW-0325">Glycoprotein</keyword>
<keyword evidence="5" id="KW-0732">Signal</keyword>
<proteinExistence type="inferred from homology"/>
<keyword evidence="7" id="KW-0472">Membrane</keyword>
<evidence type="ECO:0000256" key="11">
    <source>
        <dbReference type="SAM" id="MobiDB-lite"/>
    </source>
</evidence>
<evidence type="ECO:0000313" key="14">
    <source>
        <dbReference type="Proteomes" id="UP001345219"/>
    </source>
</evidence>
<name>A0AAN7JA05_9MYRT</name>
<keyword evidence="9" id="KW-0449">Lipoprotein</keyword>
<dbReference type="InterPro" id="IPR000782">
    <property type="entry name" value="FAS1_domain"/>
</dbReference>
<dbReference type="InterPro" id="IPR036378">
    <property type="entry name" value="FAS1_dom_sf"/>
</dbReference>
<feature type="compositionally biased region" description="Low complexity" evidence="11">
    <location>
        <begin position="217"/>
        <end position="267"/>
    </location>
</feature>
<dbReference type="InterPro" id="IPR033254">
    <property type="entry name" value="Plant_FLA"/>
</dbReference>
<comment type="function">
    <text evidence="10">May be a cell surface adhesion protein.</text>
</comment>
<evidence type="ECO:0000256" key="8">
    <source>
        <dbReference type="ARBA" id="ARBA00023180"/>
    </source>
</evidence>
<comment type="similarity">
    <text evidence="2">Belongs to the fasciclin-like AGP family.</text>
</comment>
<dbReference type="Proteomes" id="UP001345219">
    <property type="component" value="Chromosome 1"/>
</dbReference>
<keyword evidence="6" id="KW-0654">Proteoglycan</keyword>
<accession>A0AAN7JA05</accession>
<comment type="caution">
    <text evidence="13">The sequence shown here is derived from an EMBL/GenBank/DDBJ whole genome shotgun (WGS) entry which is preliminary data.</text>
</comment>
<dbReference type="AlphaFoldDB" id="A0AAN7JA05"/>
<keyword evidence="14" id="KW-1185">Reference proteome</keyword>
<sequence length="300" mass="32146">MVYDIKLPGFQREDHTHLIKAKMSFLSNKFIGKAATMDFRALPFLVVAALLVWIPRTTAINITRLLGEYPSFSTYNDYLKQTHLDEQINKRQTITVLAVDNSNIGVLSGKPLGLIKKILCTHVVLDYYDMDKLSDMPKKSTLLTTLLQASGAARNQQGFLNITKKSSGDYFLGSAVKGAPLDSKLVQQVVVKPYNISVLQLSSPIIVPGLDSMGVNETTPTTAPAASPKKTPAKSPAEAPDAEAPAAEVPAEEASAPEPSDAPADAPVNEADDEGSSKSSSTRVTSVGSLLIVLGYVSLM</sequence>
<dbReference type="PROSITE" id="PS50213">
    <property type="entry name" value="FAS1"/>
    <property type="match status" value="1"/>
</dbReference>
<evidence type="ECO:0000256" key="1">
    <source>
        <dbReference type="ARBA" id="ARBA00004609"/>
    </source>
</evidence>
<gene>
    <name evidence="13" type="ORF">SAY87_000702</name>
</gene>
<dbReference type="PANTHER" id="PTHR32382:SF6">
    <property type="entry name" value="FASCICLIN-LIKE ARABINOGALACTAN PROTEIN 14"/>
    <property type="match status" value="1"/>
</dbReference>
<dbReference type="GO" id="GO:0005886">
    <property type="term" value="C:plasma membrane"/>
    <property type="evidence" value="ECO:0007669"/>
    <property type="project" value="UniProtKB-SubCell"/>
</dbReference>
<evidence type="ECO:0000256" key="7">
    <source>
        <dbReference type="ARBA" id="ARBA00023136"/>
    </source>
</evidence>
<dbReference type="EMBL" id="JAXIOK010000023">
    <property type="protein sequence ID" value="KAK4742701.1"/>
    <property type="molecule type" value="Genomic_DNA"/>
</dbReference>
<keyword evidence="3" id="KW-1003">Cell membrane</keyword>
<protein>
    <recommendedName>
        <fullName evidence="12">FAS1 domain-containing protein</fullName>
    </recommendedName>
</protein>
<evidence type="ECO:0000256" key="10">
    <source>
        <dbReference type="ARBA" id="ARBA00024686"/>
    </source>
</evidence>
<comment type="subcellular location">
    <subcellularLocation>
        <location evidence="1">Cell membrane</location>
        <topology evidence="1">Lipid-anchor</topology>
        <topology evidence="1">GPI-anchor</topology>
    </subcellularLocation>
</comment>
<reference evidence="13 14" key="1">
    <citation type="journal article" date="2023" name="Hortic Res">
        <title>Pangenome of water caltrop reveals structural variations and asymmetric subgenome divergence after allopolyploidization.</title>
        <authorList>
            <person name="Zhang X."/>
            <person name="Chen Y."/>
            <person name="Wang L."/>
            <person name="Yuan Y."/>
            <person name="Fang M."/>
            <person name="Shi L."/>
            <person name="Lu R."/>
            <person name="Comes H.P."/>
            <person name="Ma Y."/>
            <person name="Chen Y."/>
            <person name="Huang G."/>
            <person name="Zhou Y."/>
            <person name="Zheng Z."/>
            <person name="Qiu Y."/>
        </authorList>
    </citation>
    <scope>NUCLEOTIDE SEQUENCE [LARGE SCALE GENOMIC DNA]</scope>
    <source>
        <tissue evidence="13">Roots</tissue>
    </source>
</reference>
<dbReference type="PANTHER" id="PTHR32382">
    <property type="entry name" value="FASCICLIN-LIKE ARABINOGALACTAN PROTEIN"/>
    <property type="match status" value="1"/>
</dbReference>
<feature type="domain" description="FAS1" evidence="12">
    <location>
        <begin position="59"/>
        <end position="205"/>
    </location>
</feature>
<evidence type="ECO:0000256" key="6">
    <source>
        <dbReference type="ARBA" id="ARBA00022974"/>
    </source>
</evidence>
<organism evidence="13 14">
    <name type="scientific">Trapa incisa</name>
    <dbReference type="NCBI Taxonomy" id="236973"/>
    <lineage>
        <taxon>Eukaryota</taxon>
        <taxon>Viridiplantae</taxon>
        <taxon>Streptophyta</taxon>
        <taxon>Embryophyta</taxon>
        <taxon>Tracheophyta</taxon>
        <taxon>Spermatophyta</taxon>
        <taxon>Magnoliopsida</taxon>
        <taxon>eudicotyledons</taxon>
        <taxon>Gunneridae</taxon>
        <taxon>Pentapetalae</taxon>
        <taxon>rosids</taxon>
        <taxon>malvids</taxon>
        <taxon>Myrtales</taxon>
        <taxon>Lythraceae</taxon>
        <taxon>Trapa</taxon>
    </lineage>
</organism>
<evidence type="ECO:0000256" key="4">
    <source>
        <dbReference type="ARBA" id="ARBA00022622"/>
    </source>
</evidence>
<evidence type="ECO:0000256" key="9">
    <source>
        <dbReference type="ARBA" id="ARBA00023288"/>
    </source>
</evidence>
<evidence type="ECO:0000259" key="12">
    <source>
        <dbReference type="PROSITE" id="PS50213"/>
    </source>
</evidence>
<evidence type="ECO:0000256" key="5">
    <source>
        <dbReference type="ARBA" id="ARBA00022729"/>
    </source>
</evidence>
<keyword evidence="4" id="KW-0336">GPI-anchor</keyword>
<evidence type="ECO:0000256" key="2">
    <source>
        <dbReference type="ARBA" id="ARBA00007843"/>
    </source>
</evidence>
<dbReference type="SUPFAM" id="SSF82153">
    <property type="entry name" value="FAS1 domain"/>
    <property type="match status" value="1"/>
</dbReference>
<evidence type="ECO:0000256" key="3">
    <source>
        <dbReference type="ARBA" id="ARBA00022475"/>
    </source>
</evidence>
<dbReference type="GO" id="GO:0098552">
    <property type="term" value="C:side of membrane"/>
    <property type="evidence" value="ECO:0007669"/>
    <property type="project" value="UniProtKB-KW"/>
</dbReference>